<dbReference type="Proteomes" id="UP000095286">
    <property type="component" value="Unplaced"/>
</dbReference>
<protein>
    <submittedName>
        <fullName evidence="2">Cytochrome b5 heme-binding domain-containing protein</fullName>
    </submittedName>
</protein>
<accession>A0AC35UE72</accession>
<name>A0AC35UE72_9BILA</name>
<dbReference type="WBParaSite" id="RSKR_0001049800.2">
    <property type="protein sequence ID" value="RSKR_0001049800.2"/>
    <property type="gene ID" value="RSKR_0001049800"/>
</dbReference>
<sequence>MKLVLLFLTLVGLVRAEESNVVEESLTTNKLFKVLRAVPEDLLQLNYLLDIYHDHTKGIKLDFWKAPSAMNTATDIMIQTDDFSTFADTLQRQNITNYVIIDDVAKLMEEREKISVFNKRLSASKRRDTAGSTINEEESYNFQAYGSYPKMQSWMRALSRKHPNLVRYVTIGKTHEGRNIDGLEIGGQNKSKRIFWIDGGIHAREWAASHTTLYFIHQLTSRYGRDPTITRYVDELTFLIIPNLNPDGYTFSRSVFSPSIRLWRKNRSKPSCYVDDWGRRRCCRGVDLNRNFDFHWSEAGSSDDPCSEIYQGTAPFSEPETAAIRNTIFSNEYRGRFDGFVTLHTYSQLLIHPYGHKKEAYPADINELYKVGKKAAQALKAVYGTNYVVGSGADTLYPASGGSEDWAKLKAKIKFVYLMELRPDEKNWDGFILKERELIPTATETWAGIKVIADAIIEYIHVNQISAKKKPLFISLKGRFYDIRDFAKKHPGGAKVLEKVAGSEVDKYMNGTERIMGVKHEHSDAAYHMLESYGVDKTHTTDPYLEKGRPIFWEIGHLGEKYWSWIHQPYDGTLRLFKSDFMEKLTRTSWYMIPGIWMPLVLLFAFMGFHQMIDRYGVQRGGIYSIALFALGSLVWTLLEYVLHKYAFHWEPNPKSHAQITFHFAMHGIHHKTPMDGDRLVFPPTPALFIIAFFYLVYTSILPWHVFCCFGAGKLFGYIAYDCIHYYLHHGQPAVKSNMHYRKVYHHNHHFKDFDVGFGISTNLWDYIFSTEGSGPL</sequence>
<proteinExistence type="predicted"/>
<reference evidence="2" key="1">
    <citation type="submission" date="2016-11" db="UniProtKB">
        <authorList>
            <consortium name="WormBaseParasite"/>
        </authorList>
    </citation>
    <scope>IDENTIFICATION</scope>
    <source>
        <strain evidence="2">KR3021</strain>
    </source>
</reference>
<evidence type="ECO:0000313" key="1">
    <source>
        <dbReference type="Proteomes" id="UP000095286"/>
    </source>
</evidence>
<organism evidence="1 2">
    <name type="scientific">Rhabditophanes sp. KR3021</name>
    <dbReference type="NCBI Taxonomy" id="114890"/>
    <lineage>
        <taxon>Eukaryota</taxon>
        <taxon>Metazoa</taxon>
        <taxon>Ecdysozoa</taxon>
        <taxon>Nematoda</taxon>
        <taxon>Chromadorea</taxon>
        <taxon>Rhabditida</taxon>
        <taxon>Tylenchina</taxon>
        <taxon>Panagrolaimomorpha</taxon>
        <taxon>Strongyloidoidea</taxon>
        <taxon>Alloionematidae</taxon>
        <taxon>Rhabditophanes</taxon>
    </lineage>
</organism>
<evidence type="ECO:0000313" key="2">
    <source>
        <dbReference type="WBParaSite" id="RSKR_0001049800.2"/>
    </source>
</evidence>